<protein>
    <submittedName>
        <fullName evidence="2">Uncharacterized protein</fullName>
    </submittedName>
</protein>
<evidence type="ECO:0000313" key="2">
    <source>
        <dbReference type="EMBL" id="KAK8867374.1"/>
    </source>
</evidence>
<name>A0ABR2IR41_9PEZI</name>
<dbReference type="Proteomes" id="UP001390339">
    <property type="component" value="Unassembled WGS sequence"/>
</dbReference>
<comment type="caution">
    <text evidence="2">The sequence shown here is derived from an EMBL/GenBank/DDBJ whole genome shotgun (WGS) entry which is preliminary data.</text>
</comment>
<evidence type="ECO:0000256" key="1">
    <source>
        <dbReference type="SAM" id="MobiDB-lite"/>
    </source>
</evidence>
<accession>A0ABR2IR41</accession>
<reference evidence="2 3" key="1">
    <citation type="journal article" date="2024" name="IMA Fungus">
        <title>Apiospora arundinis, a panoply of carbohydrate-active enzymes and secondary metabolites.</title>
        <authorList>
            <person name="Sorensen T."/>
            <person name="Petersen C."/>
            <person name="Muurmann A.T."/>
            <person name="Christiansen J.V."/>
            <person name="Brundto M.L."/>
            <person name="Overgaard C.K."/>
            <person name="Boysen A.T."/>
            <person name="Wollenberg R.D."/>
            <person name="Larsen T.O."/>
            <person name="Sorensen J.L."/>
            <person name="Nielsen K.L."/>
            <person name="Sondergaard T.E."/>
        </authorList>
    </citation>
    <scope>NUCLEOTIDE SEQUENCE [LARGE SCALE GENOMIC DNA]</scope>
    <source>
        <strain evidence="2 3">AAU 773</strain>
    </source>
</reference>
<evidence type="ECO:0000313" key="3">
    <source>
        <dbReference type="Proteomes" id="UP001390339"/>
    </source>
</evidence>
<feature type="region of interest" description="Disordered" evidence="1">
    <location>
        <begin position="65"/>
        <end position="125"/>
    </location>
</feature>
<keyword evidence="3" id="KW-1185">Reference proteome</keyword>
<dbReference type="EMBL" id="JAPCWZ010000004">
    <property type="protein sequence ID" value="KAK8867374.1"/>
    <property type="molecule type" value="Genomic_DNA"/>
</dbReference>
<gene>
    <name evidence="2" type="ORF">PGQ11_005952</name>
</gene>
<organism evidence="2 3">
    <name type="scientific">Apiospora arundinis</name>
    <dbReference type="NCBI Taxonomy" id="335852"/>
    <lineage>
        <taxon>Eukaryota</taxon>
        <taxon>Fungi</taxon>
        <taxon>Dikarya</taxon>
        <taxon>Ascomycota</taxon>
        <taxon>Pezizomycotina</taxon>
        <taxon>Sordariomycetes</taxon>
        <taxon>Xylariomycetidae</taxon>
        <taxon>Amphisphaeriales</taxon>
        <taxon>Apiosporaceae</taxon>
        <taxon>Apiospora</taxon>
    </lineage>
</organism>
<feature type="compositionally biased region" description="Polar residues" evidence="1">
    <location>
        <begin position="77"/>
        <end position="92"/>
    </location>
</feature>
<sequence length="135" mass="15936">MDYYVKVVRRLYVWRHARDSTEDQEKRLRKGDFRSRQTADFLVAEKLGPRQRWWVDGYVFRNLEPDVPKRQEPPDATSWTSPENRGQSTSILNAFFNRGHPRPVRPAEPVKGQRTNTSAPPPVSAKRWLLRTFTK</sequence>
<proteinExistence type="predicted"/>